<evidence type="ECO:0000313" key="10">
    <source>
        <dbReference type="Proteomes" id="UP001141552"/>
    </source>
</evidence>
<dbReference type="AlphaFoldDB" id="A0A9Q0G8Q1"/>
<feature type="compositionally biased region" description="Basic and acidic residues" evidence="7">
    <location>
        <begin position="79"/>
        <end position="106"/>
    </location>
</feature>
<dbReference type="EMBL" id="JAKUCV010002002">
    <property type="protein sequence ID" value="KAJ4844267.1"/>
    <property type="molecule type" value="Genomic_DNA"/>
</dbReference>
<feature type="transmembrane region" description="Helical" evidence="8">
    <location>
        <begin position="334"/>
        <end position="359"/>
    </location>
</feature>
<feature type="transmembrane region" description="Helical" evidence="8">
    <location>
        <begin position="551"/>
        <end position="575"/>
    </location>
</feature>
<evidence type="ECO:0000256" key="4">
    <source>
        <dbReference type="ARBA" id="ARBA00022989"/>
    </source>
</evidence>
<name>A0A9Q0G8Q1_9ROSI</name>
<feature type="compositionally biased region" description="Basic and acidic residues" evidence="7">
    <location>
        <begin position="1"/>
        <end position="11"/>
    </location>
</feature>
<comment type="subcellular location">
    <subcellularLocation>
        <location evidence="1">Endoplasmic reticulum membrane</location>
        <topology evidence="1">Multi-pass membrane protein</topology>
    </subcellularLocation>
</comment>
<feature type="compositionally biased region" description="Basic and acidic residues" evidence="7">
    <location>
        <begin position="194"/>
        <end position="210"/>
    </location>
</feature>
<proteinExistence type="predicted"/>
<dbReference type="PANTHER" id="PTHR21212:SF0">
    <property type="entry name" value="SEIPIN"/>
    <property type="match status" value="1"/>
</dbReference>
<evidence type="ECO:0000256" key="5">
    <source>
        <dbReference type="ARBA" id="ARBA00023098"/>
    </source>
</evidence>
<feature type="region of interest" description="Disordered" evidence="7">
    <location>
        <begin position="1"/>
        <end position="215"/>
    </location>
</feature>
<keyword evidence="3" id="KW-0256">Endoplasmic reticulum</keyword>
<keyword evidence="2 8" id="KW-0812">Transmembrane</keyword>
<dbReference type="PANTHER" id="PTHR21212">
    <property type="entry name" value="BERNARDINELLI-SEIP CONGENITAL LIPODYSTROPHY 2 HOMOLOG BSCL2 PROTEIN"/>
    <property type="match status" value="1"/>
</dbReference>
<dbReference type="CDD" id="cd23995">
    <property type="entry name" value="Seipin_BSCL2_like"/>
    <property type="match status" value="1"/>
</dbReference>
<accession>A0A9Q0G8Q1</accession>
<protein>
    <recommendedName>
        <fullName evidence="11">Seipin</fullName>
    </recommendedName>
</protein>
<feature type="compositionally biased region" description="Polar residues" evidence="7">
    <location>
        <begin position="32"/>
        <end position="42"/>
    </location>
</feature>
<dbReference type="OrthoDB" id="3990054at2759"/>
<feature type="transmembrane region" description="Helical" evidence="8">
    <location>
        <begin position="297"/>
        <end position="314"/>
    </location>
</feature>
<reference evidence="9" key="2">
    <citation type="journal article" date="2023" name="Plants (Basel)">
        <title>Annotation of the Turnera subulata (Passifloraceae) Draft Genome Reveals the S-Locus Evolved after the Divergence of Turneroideae from Passifloroideae in a Stepwise Manner.</title>
        <authorList>
            <person name="Henning P.M."/>
            <person name="Roalson E.H."/>
            <person name="Mir W."/>
            <person name="McCubbin A.G."/>
            <person name="Shore J.S."/>
        </authorList>
    </citation>
    <scope>NUCLEOTIDE SEQUENCE</scope>
    <source>
        <strain evidence="9">F60SS</strain>
    </source>
</reference>
<dbReference type="GO" id="GO:0140042">
    <property type="term" value="P:lipid droplet formation"/>
    <property type="evidence" value="ECO:0007669"/>
    <property type="project" value="UniProtKB-ARBA"/>
</dbReference>
<dbReference type="GO" id="GO:0005789">
    <property type="term" value="C:endoplasmic reticulum membrane"/>
    <property type="evidence" value="ECO:0007669"/>
    <property type="project" value="UniProtKB-SubCell"/>
</dbReference>
<keyword evidence="10" id="KW-1185">Reference proteome</keyword>
<evidence type="ECO:0000256" key="6">
    <source>
        <dbReference type="ARBA" id="ARBA00023136"/>
    </source>
</evidence>
<evidence type="ECO:0000256" key="1">
    <source>
        <dbReference type="ARBA" id="ARBA00004477"/>
    </source>
</evidence>
<evidence type="ECO:0000313" key="9">
    <source>
        <dbReference type="EMBL" id="KAJ4844267.1"/>
    </source>
</evidence>
<gene>
    <name evidence="9" type="ORF">Tsubulata_009815</name>
</gene>
<comment type="caution">
    <text evidence="9">The sequence shown here is derived from an EMBL/GenBank/DDBJ whole genome shotgun (WGS) entry which is preliminary data.</text>
</comment>
<keyword evidence="4 8" id="KW-1133">Transmembrane helix</keyword>
<evidence type="ECO:0000256" key="3">
    <source>
        <dbReference type="ARBA" id="ARBA00022824"/>
    </source>
</evidence>
<evidence type="ECO:0000256" key="2">
    <source>
        <dbReference type="ARBA" id="ARBA00022692"/>
    </source>
</evidence>
<feature type="transmembrane region" description="Helical" evidence="8">
    <location>
        <begin position="255"/>
        <end position="276"/>
    </location>
</feature>
<dbReference type="GO" id="GO:0006629">
    <property type="term" value="P:lipid metabolic process"/>
    <property type="evidence" value="ECO:0007669"/>
    <property type="project" value="UniProtKB-KW"/>
</dbReference>
<keyword evidence="6 8" id="KW-0472">Membrane</keyword>
<feature type="compositionally biased region" description="Basic and acidic residues" evidence="7">
    <location>
        <begin position="21"/>
        <end position="30"/>
    </location>
</feature>
<dbReference type="Pfam" id="PF06775">
    <property type="entry name" value="Seipin"/>
    <property type="match status" value="1"/>
</dbReference>
<evidence type="ECO:0000256" key="7">
    <source>
        <dbReference type="SAM" id="MobiDB-lite"/>
    </source>
</evidence>
<reference evidence="9" key="1">
    <citation type="submission" date="2022-02" db="EMBL/GenBank/DDBJ databases">
        <authorList>
            <person name="Henning P.M."/>
            <person name="McCubbin A.G."/>
            <person name="Shore J.S."/>
        </authorList>
    </citation>
    <scope>NUCLEOTIDE SEQUENCE</scope>
    <source>
        <strain evidence="9">F60SS</strain>
        <tissue evidence="9">Leaves</tissue>
    </source>
</reference>
<dbReference type="Proteomes" id="UP001141552">
    <property type="component" value="Unassembled WGS sequence"/>
</dbReference>
<sequence>MDPPDQHHDGDDGFLDAPDDFPFHDCKDSDESVPSTSASALTEPSPGVASPASTLRRRSKASGSRPEESLQDASSTETTFHDPEKRDGGKMYKLDRDLKEKEKIVEVNELTSPSQDLGEGVEGDEDEKKKKKEEEVEEEEESTVTNAKDEDEKKKKKKKKKKEVEVEVEESTVTNAKDDRVGDTVESTWPSQGREARGLGDVNEEKKEEEATVTSANNELVSKPVHPVDELGDSGSLNLLVFFAGLVIKAIGFQFSLFISFFTFPLWVLYYCYILVVDPCRAIRRSRRFLMRKLVSLWKFIGACCSALLGDWLVEQKTVWELLLRFGWGLFWSIYVGIVLCGLLVVAAMASVFLMRFLVEEPMQLTEDLNFDYTKPSPVAFVPIISCDSVVCGANCERGVVNAMNSGLRGIPRDHKLQVRVLLTLPESEYNRNLGIFQVRVDFFSADGKIIASKSQPSMLKFKSDPIRLLWTVLEIVPLLAGYASESQNLELKIRGFAEGDISTSCLKVTIEQRAEFKPGAGIPEIYDAALVLESELPFLKRIIWSWKKTLFIWITITVFVTELVFALICCRPLIMPKVRLRDGSSISPVPERR</sequence>
<dbReference type="InterPro" id="IPR009617">
    <property type="entry name" value="Seipin"/>
</dbReference>
<evidence type="ECO:0000256" key="8">
    <source>
        <dbReference type="SAM" id="Phobius"/>
    </source>
</evidence>
<keyword evidence="5" id="KW-0443">Lipid metabolism</keyword>
<organism evidence="9 10">
    <name type="scientific">Turnera subulata</name>
    <dbReference type="NCBI Taxonomy" id="218843"/>
    <lineage>
        <taxon>Eukaryota</taxon>
        <taxon>Viridiplantae</taxon>
        <taxon>Streptophyta</taxon>
        <taxon>Embryophyta</taxon>
        <taxon>Tracheophyta</taxon>
        <taxon>Spermatophyta</taxon>
        <taxon>Magnoliopsida</taxon>
        <taxon>eudicotyledons</taxon>
        <taxon>Gunneridae</taxon>
        <taxon>Pentapetalae</taxon>
        <taxon>rosids</taxon>
        <taxon>fabids</taxon>
        <taxon>Malpighiales</taxon>
        <taxon>Passifloraceae</taxon>
        <taxon>Turnera</taxon>
    </lineage>
</organism>
<evidence type="ECO:0008006" key="11">
    <source>
        <dbReference type="Google" id="ProtNLM"/>
    </source>
</evidence>